<organism evidence="3 4">
    <name type="scientific">Candidatus Nesciobacter abundans</name>
    <dbReference type="NCBI Taxonomy" id="2601668"/>
    <lineage>
        <taxon>Bacteria</taxon>
        <taxon>Pseudomonadati</taxon>
        <taxon>Pseudomonadota</taxon>
        <taxon>Alphaproteobacteria</taxon>
        <taxon>Holosporales</taxon>
        <taxon>Holosporaceae</taxon>
        <taxon>Candidatus Nesciobacter</taxon>
    </lineage>
</organism>
<keyword evidence="1" id="KW-1133">Transmembrane helix</keyword>
<name>A0A5C0UG78_9PROT</name>
<feature type="transmembrane region" description="Helical" evidence="1">
    <location>
        <begin position="12"/>
        <end position="36"/>
    </location>
</feature>
<keyword evidence="1" id="KW-0812">Transmembrane</keyword>
<reference evidence="3 4" key="1">
    <citation type="submission" date="2019-08" db="EMBL/GenBank/DDBJ databases">
        <title>Highly reduced genomes of protist endosymbionts show evolutionary convergence.</title>
        <authorList>
            <person name="George E."/>
            <person name="Husnik F."/>
            <person name="Tashyreva D."/>
            <person name="Prokopchuk G."/>
            <person name="Horak A."/>
            <person name="Kwong W.K."/>
            <person name="Lukes J."/>
            <person name="Keeling P.J."/>
        </authorList>
    </citation>
    <scope>NUCLEOTIDE SEQUENCE [LARGE SCALE GENOMIC DNA]</scope>
    <source>
        <strain evidence="3">1604HC</strain>
    </source>
</reference>
<protein>
    <submittedName>
        <fullName evidence="3">DedA family protein</fullName>
    </submittedName>
</protein>
<dbReference type="RefSeq" id="WP_148972191.1">
    <property type="nucleotide sequence ID" value="NZ_CP043314.1"/>
</dbReference>
<keyword evidence="4" id="KW-1185">Reference proteome</keyword>
<dbReference type="GO" id="GO:0005886">
    <property type="term" value="C:plasma membrane"/>
    <property type="evidence" value="ECO:0007669"/>
    <property type="project" value="TreeGrafter"/>
</dbReference>
<dbReference type="AlphaFoldDB" id="A0A5C0UG78"/>
<evidence type="ECO:0000259" key="2">
    <source>
        <dbReference type="Pfam" id="PF09335"/>
    </source>
</evidence>
<gene>
    <name evidence="3" type="ORF">FZC36_01290</name>
</gene>
<evidence type="ECO:0000313" key="4">
    <source>
        <dbReference type="Proteomes" id="UP000324924"/>
    </source>
</evidence>
<feature type="transmembrane region" description="Helical" evidence="1">
    <location>
        <begin position="45"/>
        <end position="67"/>
    </location>
</feature>
<dbReference type="InterPro" id="IPR051311">
    <property type="entry name" value="DedA_domain"/>
</dbReference>
<accession>A0A5C0UG78</accession>
<feature type="transmembrane region" description="Helical" evidence="1">
    <location>
        <begin position="162"/>
        <end position="181"/>
    </location>
</feature>
<proteinExistence type="predicted"/>
<dbReference type="InterPro" id="IPR032816">
    <property type="entry name" value="VTT_dom"/>
</dbReference>
<dbReference type="KEGG" id="nabu:FZC36_01290"/>
<evidence type="ECO:0000313" key="3">
    <source>
        <dbReference type="EMBL" id="QEK39068.1"/>
    </source>
</evidence>
<feature type="transmembrane region" description="Helical" evidence="1">
    <location>
        <begin position="95"/>
        <end position="117"/>
    </location>
</feature>
<evidence type="ECO:0000256" key="1">
    <source>
        <dbReference type="SAM" id="Phobius"/>
    </source>
</evidence>
<dbReference type="PANTHER" id="PTHR42709:SF2">
    <property type="entry name" value="INNER MEMBRANE PROTEIN YOHD"/>
    <property type="match status" value="1"/>
</dbReference>
<feature type="transmembrane region" description="Helical" evidence="1">
    <location>
        <begin position="124"/>
        <end position="150"/>
    </location>
</feature>
<keyword evidence="1" id="KW-0472">Membrane</keyword>
<dbReference type="Proteomes" id="UP000324924">
    <property type="component" value="Chromosome"/>
</dbReference>
<dbReference type="OrthoDB" id="948134at2"/>
<dbReference type="PANTHER" id="PTHR42709">
    <property type="entry name" value="ALKALINE PHOSPHATASE LIKE PROTEIN"/>
    <property type="match status" value="1"/>
</dbReference>
<dbReference type="EMBL" id="CP043314">
    <property type="protein sequence ID" value="QEK39068.1"/>
    <property type="molecule type" value="Genomic_DNA"/>
</dbReference>
<sequence>MFDINALIHNYGYWIVFLGSMIEGESVLLTASALAYTGVLSIYKVFALSFVGTCIADQLLYNLGYYIGPGFLEKWKTSRKLFNRLKHIAIKYQNIYILSFRFIYGIRIISPIIIGVVKVDQKKYAILNIVASFIWAFISCLIGYFLGSAVSKMGIFNLKKPYIYLIILGLVGIVILASKLISSYLRKKYIRQGEIEK</sequence>
<dbReference type="Pfam" id="PF09335">
    <property type="entry name" value="VTT_dom"/>
    <property type="match status" value="1"/>
</dbReference>
<feature type="domain" description="VTT" evidence="2">
    <location>
        <begin position="32"/>
        <end position="144"/>
    </location>
</feature>